<evidence type="ECO:0000256" key="5">
    <source>
        <dbReference type="ARBA" id="ARBA00022842"/>
    </source>
</evidence>
<reference evidence="10 11" key="1">
    <citation type="submission" date="2021-06" db="EMBL/GenBank/DDBJ databases">
        <authorList>
            <person name="Sun Q."/>
            <person name="Li D."/>
        </authorList>
    </citation>
    <scope>NUCLEOTIDE SEQUENCE [LARGE SCALE GENOMIC DNA]</scope>
    <source>
        <strain evidence="10 11">MSJ-5</strain>
    </source>
</reference>
<comment type="function">
    <text evidence="6 8">Catalyzes the transfer of a dimethylallyl group onto the adenine at position 37 in tRNAs that read codons beginning with uridine, leading to the formation of N6-(dimethylallyl)adenosine (i(6)A).</text>
</comment>
<dbReference type="Pfam" id="PF01715">
    <property type="entry name" value="IPPT"/>
    <property type="match status" value="1"/>
</dbReference>
<evidence type="ECO:0000256" key="1">
    <source>
        <dbReference type="ARBA" id="ARBA00001946"/>
    </source>
</evidence>
<dbReference type="GO" id="GO:0052381">
    <property type="term" value="F:tRNA dimethylallyltransferase activity"/>
    <property type="evidence" value="ECO:0007669"/>
    <property type="project" value="UniProtKB-EC"/>
</dbReference>
<comment type="similarity">
    <text evidence="6 9">Belongs to the IPP transferase family.</text>
</comment>
<keyword evidence="11" id="KW-1185">Reference proteome</keyword>
<dbReference type="InterPro" id="IPR039657">
    <property type="entry name" value="Dimethylallyltransferase"/>
</dbReference>
<evidence type="ECO:0000256" key="6">
    <source>
        <dbReference type="HAMAP-Rule" id="MF_00185"/>
    </source>
</evidence>
<organism evidence="10 11">
    <name type="scientific">Alkaliphilus flagellatus</name>
    <dbReference type="NCBI Taxonomy" id="2841507"/>
    <lineage>
        <taxon>Bacteria</taxon>
        <taxon>Bacillati</taxon>
        <taxon>Bacillota</taxon>
        <taxon>Clostridia</taxon>
        <taxon>Peptostreptococcales</taxon>
        <taxon>Natronincolaceae</taxon>
        <taxon>Alkaliphilus</taxon>
    </lineage>
</organism>
<sequence length="313" mass="36266">MKKRLLIIAGPTAVGKTDTAIILANKLNGEIISADSMQIYKHMDIGTAKPTLEERKGVPHHLIDVVKPDESFSVAEFQKIAKCTIDELVLNGKLPIIAGGTGLYINSLIYDMDFTQSVSNWQLREQLQKEANEMGNEFVYNKLKDIDLNAANRIHPNNLKKVIRAIEVYYETGDKIGDFSKDINQNDEYEFFLVGLIRDREELYNRINMRVDNMIEQGLIEEVKKLLDLGYSKELVSFKGLGYKEIIRYLEEEYDLDEAVNILKRDTRRYAKRQLTWFRRYSDINWYNISNYSSSEKLAEDIIKDFEGHFSLL</sequence>
<evidence type="ECO:0000256" key="7">
    <source>
        <dbReference type="RuleBase" id="RU003783"/>
    </source>
</evidence>
<keyword evidence="4 6" id="KW-0067">ATP-binding</keyword>
<feature type="region of interest" description="Interaction with substrate tRNA" evidence="6">
    <location>
        <begin position="35"/>
        <end position="38"/>
    </location>
</feature>
<feature type="binding site" evidence="6">
    <location>
        <begin position="12"/>
        <end position="17"/>
    </location>
    <ligand>
        <name>substrate</name>
    </ligand>
</feature>
<dbReference type="NCBIfam" id="TIGR00174">
    <property type="entry name" value="miaA"/>
    <property type="match status" value="1"/>
</dbReference>
<accession>A0ABS6G4S8</accession>
<comment type="catalytic activity">
    <reaction evidence="6 7">
        <text>adenosine(37) in tRNA + dimethylallyl diphosphate = N(6)-dimethylallyladenosine(37) in tRNA + diphosphate</text>
        <dbReference type="Rhea" id="RHEA:26482"/>
        <dbReference type="Rhea" id="RHEA-COMP:10162"/>
        <dbReference type="Rhea" id="RHEA-COMP:10375"/>
        <dbReference type="ChEBI" id="CHEBI:33019"/>
        <dbReference type="ChEBI" id="CHEBI:57623"/>
        <dbReference type="ChEBI" id="CHEBI:74411"/>
        <dbReference type="ChEBI" id="CHEBI:74415"/>
        <dbReference type="EC" id="2.5.1.75"/>
    </reaction>
</comment>
<dbReference type="HAMAP" id="MF_00185">
    <property type="entry name" value="IPP_trans"/>
    <property type="match status" value="1"/>
</dbReference>
<feature type="site" description="Interaction with substrate tRNA" evidence="6">
    <location>
        <position position="124"/>
    </location>
</feature>
<feature type="binding site" evidence="6">
    <location>
        <begin position="10"/>
        <end position="17"/>
    </location>
    <ligand>
        <name>ATP</name>
        <dbReference type="ChEBI" id="CHEBI:30616"/>
    </ligand>
</feature>
<keyword evidence="3 6" id="KW-0547">Nucleotide-binding</keyword>
<dbReference type="PANTHER" id="PTHR11088">
    <property type="entry name" value="TRNA DIMETHYLALLYLTRANSFERASE"/>
    <property type="match status" value="1"/>
</dbReference>
<feature type="site" description="Interaction with substrate tRNA" evidence="6">
    <location>
        <position position="101"/>
    </location>
</feature>
<evidence type="ECO:0000313" key="11">
    <source>
        <dbReference type="Proteomes" id="UP000779508"/>
    </source>
</evidence>
<dbReference type="Proteomes" id="UP000779508">
    <property type="component" value="Unassembled WGS sequence"/>
</dbReference>
<evidence type="ECO:0000256" key="2">
    <source>
        <dbReference type="ARBA" id="ARBA00022679"/>
    </source>
</evidence>
<name>A0ABS6G4S8_9FIRM</name>
<evidence type="ECO:0000256" key="4">
    <source>
        <dbReference type="ARBA" id="ARBA00022840"/>
    </source>
</evidence>
<evidence type="ECO:0000256" key="3">
    <source>
        <dbReference type="ARBA" id="ARBA00022741"/>
    </source>
</evidence>
<gene>
    <name evidence="6 10" type="primary">miaA</name>
    <name evidence="10" type="ORF">KQI88_13815</name>
</gene>
<evidence type="ECO:0000256" key="9">
    <source>
        <dbReference type="RuleBase" id="RU003785"/>
    </source>
</evidence>
<keyword evidence="2 6" id="KW-0808">Transferase</keyword>
<comment type="caution">
    <text evidence="6">Lacks conserved residue(s) required for the propagation of feature annotation.</text>
</comment>
<protein>
    <recommendedName>
        <fullName evidence="6">tRNA dimethylallyltransferase</fullName>
        <ecNumber evidence="6">2.5.1.75</ecNumber>
    </recommendedName>
    <alternativeName>
        <fullName evidence="6">Dimethylallyl diphosphate:tRNA dimethylallyltransferase</fullName>
        <shortName evidence="6">DMAPP:tRNA dimethylallyltransferase</shortName>
        <shortName evidence="6">DMATase</shortName>
    </alternativeName>
    <alternativeName>
        <fullName evidence="6">Isopentenyl-diphosphate:tRNA isopentenyltransferase</fullName>
        <shortName evidence="6">IPP transferase</shortName>
        <shortName evidence="6">IPPT</shortName>
        <shortName evidence="6">IPTase</shortName>
    </alternativeName>
</protein>
<dbReference type="PANTHER" id="PTHR11088:SF60">
    <property type="entry name" value="TRNA DIMETHYLALLYLTRANSFERASE"/>
    <property type="match status" value="1"/>
</dbReference>
<evidence type="ECO:0000256" key="8">
    <source>
        <dbReference type="RuleBase" id="RU003784"/>
    </source>
</evidence>
<keyword evidence="5 6" id="KW-0460">Magnesium</keyword>
<dbReference type="InterPro" id="IPR018022">
    <property type="entry name" value="IPT"/>
</dbReference>
<dbReference type="EMBL" id="JAHLQK010000005">
    <property type="protein sequence ID" value="MBU5677495.1"/>
    <property type="molecule type" value="Genomic_DNA"/>
</dbReference>
<keyword evidence="6 7" id="KW-0819">tRNA processing</keyword>
<comment type="cofactor">
    <cofactor evidence="1 6">
        <name>Mg(2+)</name>
        <dbReference type="ChEBI" id="CHEBI:18420"/>
    </cofactor>
</comment>
<proteinExistence type="inferred from homology"/>
<comment type="subunit">
    <text evidence="6">Monomer.</text>
</comment>
<dbReference type="RefSeq" id="WP_216418272.1">
    <property type="nucleotide sequence ID" value="NZ_JAHLQK010000005.1"/>
</dbReference>
<comment type="caution">
    <text evidence="10">The sequence shown here is derived from an EMBL/GenBank/DDBJ whole genome shotgun (WGS) entry which is preliminary data.</text>
</comment>
<evidence type="ECO:0000313" key="10">
    <source>
        <dbReference type="EMBL" id="MBU5677495.1"/>
    </source>
</evidence>
<dbReference type="EC" id="2.5.1.75" evidence="6"/>